<keyword evidence="3" id="KW-0479">Metal-binding</keyword>
<keyword evidence="7" id="KW-1015">Disulfide bond</keyword>
<dbReference type="Ensembl" id="ENSPMAT00000005933.1">
    <property type="protein sequence ID" value="ENSPMAP00000005906.1"/>
    <property type="gene ID" value="ENSPMAG00000005366.1"/>
</dbReference>
<evidence type="ECO:0000256" key="1">
    <source>
        <dbReference type="ARBA" id="ARBA00001947"/>
    </source>
</evidence>
<dbReference type="InterPro" id="IPR000718">
    <property type="entry name" value="Peptidase_M13"/>
</dbReference>
<keyword evidence="2" id="KW-0645">Protease</keyword>
<dbReference type="GO" id="GO:0016485">
    <property type="term" value="P:protein processing"/>
    <property type="evidence" value="ECO:0007669"/>
    <property type="project" value="TreeGrafter"/>
</dbReference>
<dbReference type="AlphaFoldDB" id="S4RL20"/>
<dbReference type="MEROPS" id="M13.002"/>
<dbReference type="FunFam" id="3.40.390.10:FF:000076">
    <property type="entry name" value="membrane metallo-endopeptidase-like 1"/>
    <property type="match status" value="1"/>
</dbReference>
<dbReference type="OMA" id="MDIESCQ"/>
<dbReference type="InterPro" id="IPR008753">
    <property type="entry name" value="Peptidase_M13_N"/>
</dbReference>
<evidence type="ECO:0000256" key="5">
    <source>
        <dbReference type="ARBA" id="ARBA00022833"/>
    </source>
</evidence>
<keyword evidence="8" id="KW-0325">Glycoprotein</keyword>
<dbReference type="Pfam" id="PF05649">
    <property type="entry name" value="Peptidase_M13_N"/>
    <property type="match status" value="1"/>
</dbReference>
<proteinExistence type="predicted"/>
<dbReference type="SUPFAM" id="SSF55486">
    <property type="entry name" value="Metalloproteases ('zincins'), catalytic domain"/>
    <property type="match status" value="1"/>
</dbReference>
<keyword evidence="5" id="KW-0862">Zinc</keyword>
<dbReference type="GO" id="GO:0004222">
    <property type="term" value="F:metalloendopeptidase activity"/>
    <property type="evidence" value="ECO:0007669"/>
    <property type="project" value="InterPro"/>
</dbReference>
<protein>
    <recommendedName>
        <fullName evidence="9">Peptidase M13 N-terminal domain-containing protein</fullName>
    </recommendedName>
</protein>
<evidence type="ECO:0000256" key="3">
    <source>
        <dbReference type="ARBA" id="ARBA00022723"/>
    </source>
</evidence>
<dbReference type="PANTHER" id="PTHR11733">
    <property type="entry name" value="ZINC METALLOPROTEASE FAMILY M13 NEPRILYSIN-RELATED"/>
    <property type="match status" value="1"/>
</dbReference>
<dbReference type="GO" id="GO:0005886">
    <property type="term" value="C:plasma membrane"/>
    <property type="evidence" value="ECO:0007669"/>
    <property type="project" value="TreeGrafter"/>
</dbReference>
<evidence type="ECO:0000256" key="4">
    <source>
        <dbReference type="ARBA" id="ARBA00022801"/>
    </source>
</evidence>
<dbReference type="GeneTree" id="ENSGT00940000156921"/>
<name>S4RL20_PETMA</name>
<evidence type="ECO:0000313" key="10">
    <source>
        <dbReference type="Ensembl" id="ENSPMAP00000005906.1"/>
    </source>
</evidence>
<dbReference type="GO" id="GO:0046872">
    <property type="term" value="F:metal ion binding"/>
    <property type="evidence" value="ECO:0007669"/>
    <property type="project" value="UniProtKB-KW"/>
</dbReference>
<dbReference type="Gene3D" id="3.40.390.10">
    <property type="entry name" value="Collagenase (Catalytic Domain)"/>
    <property type="match status" value="1"/>
</dbReference>
<dbReference type="PROSITE" id="PS51885">
    <property type="entry name" value="NEPRILYSIN"/>
    <property type="match status" value="1"/>
</dbReference>
<accession>S4RL20</accession>
<evidence type="ECO:0000256" key="6">
    <source>
        <dbReference type="ARBA" id="ARBA00023049"/>
    </source>
</evidence>
<keyword evidence="4" id="KW-0378">Hydrolase</keyword>
<dbReference type="HOGENOM" id="CLU_2378262_0_0_1"/>
<keyword evidence="6" id="KW-0482">Metalloprotease</keyword>
<evidence type="ECO:0000256" key="7">
    <source>
        <dbReference type="ARBA" id="ARBA00023157"/>
    </source>
</evidence>
<dbReference type="STRING" id="7757.ENSPMAP00000005906"/>
<reference evidence="10" key="2">
    <citation type="submission" date="2025-09" db="UniProtKB">
        <authorList>
            <consortium name="Ensembl"/>
        </authorList>
    </citation>
    <scope>IDENTIFICATION</scope>
</reference>
<sequence>TPTLSRVVAATTTPSCAAAALITVGGLSLCVRTSGVCLSERCVRVAAGVLASMDRTVEPCQDFYGFACGRWERLNPLPDGHSRWTTFSSVWRQNQATLKHLL</sequence>
<feature type="domain" description="Peptidase M13 N-terminal" evidence="9">
    <location>
        <begin position="59"/>
        <end position="102"/>
    </location>
</feature>
<evidence type="ECO:0000256" key="2">
    <source>
        <dbReference type="ARBA" id="ARBA00022670"/>
    </source>
</evidence>
<dbReference type="Gene3D" id="1.10.1380.10">
    <property type="entry name" value="Neutral endopeptidase , domain2"/>
    <property type="match status" value="1"/>
</dbReference>
<organism evidence="10">
    <name type="scientific">Petromyzon marinus</name>
    <name type="common">Sea lamprey</name>
    <dbReference type="NCBI Taxonomy" id="7757"/>
    <lineage>
        <taxon>Eukaryota</taxon>
        <taxon>Metazoa</taxon>
        <taxon>Chordata</taxon>
        <taxon>Craniata</taxon>
        <taxon>Vertebrata</taxon>
        <taxon>Cyclostomata</taxon>
        <taxon>Hyperoartia</taxon>
        <taxon>Petromyzontiformes</taxon>
        <taxon>Petromyzontidae</taxon>
        <taxon>Petromyzon</taxon>
    </lineage>
</organism>
<evidence type="ECO:0000259" key="9">
    <source>
        <dbReference type="Pfam" id="PF05649"/>
    </source>
</evidence>
<dbReference type="InterPro" id="IPR024079">
    <property type="entry name" value="MetalloPept_cat_dom_sf"/>
</dbReference>
<reference evidence="10" key="1">
    <citation type="submission" date="2025-08" db="UniProtKB">
        <authorList>
            <consortium name="Ensembl"/>
        </authorList>
    </citation>
    <scope>IDENTIFICATION</scope>
</reference>
<comment type="cofactor">
    <cofactor evidence="1">
        <name>Zn(2+)</name>
        <dbReference type="ChEBI" id="CHEBI:29105"/>
    </cofactor>
</comment>
<dbReference type="InterPro" id="IPR042089">
    <property type="entry name" value="Peptidase_M13_dom_2"/>
</dbReference>
<evidence type="ECO:0000256" key="8">
    <source>
        <dbReference type="ARBA" id="ARBA00023180"/>
    </source>
</evidence>
<dbReference type="PANTHER" id="PTHR11733:SF167">
    <property type="entry name" value="FI17812P1-RELATED"/>
    <property type="match status" value="1"/>
</dbReference>